<dbReference type="Gene3D" id="3.20.20.150">
    <property type="entry name" value="Divalent-metal-dependent TIM barrel enzymes"/>
    <property type="match status" value="1"/>
</dbReference>
<protein>
    <submittedName>
        <fullName evidence="2">Uncharacterized protein</fullName>
    </submittedName>
</protein>
<proteinExistence type="predicted"/>
<evidence type="ECO:0000313" key="3">
    <source>
        <dbReference type="Proteomes" id="UP000569329"/>
    </source>
</evidence>
<dbReference type="Proteomes" id="UP000569329">
    <property type="component" value="Unassembled WGS sequence"/>
</dbReference>
<dbReference type="InterPro" id="IPR036237">
    <property type="entry name" value="Xyl_isomerase-like_sf"/>
</dbReference>
<dbReference type="AlphaFoldDB" id="A0A839DTZ8"/>
<name>A0A839DTZ8_9PSEU</name>
<sequence>MADYDHVLDPGVRLGAHFLNVMCDDPDPDRAADTFAALVERARLYEIRPAVEAMSYKRVNSLEQARRIAERSEGGGRPAGRPAPTALRQHR</sequence>
<evidence type="ECO:0000256" key="1">
    <source>
        <dbReference type="SAM" id="MobiDB-lite"/>
    </source>
</evidence>
<comment type="caution">
    <text evidence="2">The sequence shown here is derived from an EMBL/GenBank/DDBJ whole genome shotgun (WGS) entry which is preliminary data.</text>
</comment>
<keyword evidence="3" id="KW-1185">Reference proteome</keyword>
<feature type="region of interest" description="Disordered" evidence="1">
    <location>
        <begin position="67"/>
        <end position="91"/>
    </location>
</feature>
<organism evidence="2 3">
    <name type="scientific">Halosaccharopolyspora lacisalsi</name>
    <dbReference type="NCBI Taxonomy" id="1000566"/>
    <lineage>
        <taxon>Bacteria</taxon>
        <taxon>Bacillati</taxon>
        <taxon>Actinomycetota</taxon>
        <taxon>Actinomycetes</taxon>
        <taxon>Pseudonocardiales</taxon>
        <taxon>Pseudonocardiaceae</taxon>
        <taxon>Halosaccharopolyspora</taxon>
    </lineage>
</organism>
<evidence type="ECO:0000313" key="2">
    <source>
        <dbReference type="EMBL" id="MBA8824513.1"/>
    </source>
</evidence>
<gene>
    <name evidence="2" type="ORF">FHX42_001860</name>
</gene>
<reference evidence="2 3" key="1">
    <citation type="submission" date="2020-07" db="EMBL/GenBank/DDBJ databases">
        <title>Sequencing the genomes of 1000 actinobacteria strains.</title>
        <authorList>
            <person name="Klenk H.-P."/>
        </authorList>
    </citation>
    <scope>NUCLEOTIDE SEQUENCE [LARGE SCALE GENOMIC DNA]</scope>
    <source>
        <strain evidence="2 3">DSM 45975</strain>
    </source>
</reference>
<accession>A0A839DTZ8</accession>
<dbReference type="SUPFAM" id="SSF51658">
    <property type="entry name" value="Xylose isomerase-like"/>
    <property type="match status" value="1"/>
</dbReference>
<dbReference type="EMBL" id="JACGWZ010000002">
    <property type="protein sequence ID" value="MBA8824513.1"/>
    <property type="molecule type" value="Genomic_DNA"/>
</dbReference>